<protein>
    <submittedName>
        <fullName evidence="2">Right-handed parallel beta-helix repeat-containing protein</fullName>
    </submittedName>
</protein>
<evidence type="ECO:0000313" key="2">
    <source>
        <dbReference type="EMBL" id="MBE9021322.1"/>
    </source>
</evidence>
<keyword evidence="3" id="KW-1185">Reference proteome</keyword>
<dbReference type="InterPro" id="IPR011050">
    <property type="entry name" value="Pectin_lyase_fold/virulence"/>
</dbReference>
<feature type="transmembrane region" description="Helical" evidence="1">
    <location>
        <begin position="12"/>
        <end position="30"/>
    </location>
</feature>
<dbReference type="RefSeq" id="WP_193913357.1">
    <property type="nucleotide sequence ID" value="NZ_JADEXS020000001.1"/>
</dbReference>
<evidence type="ECO:0000256" key="1">
    <source>
        <dbReference type="SAM" id="Phobius"/>
    </source>
</evidence>
<dbReference type="InterPro" id="IPR012334">
    <property type="entry name" value="Pectin_lyas_fold"/>
</dbReference>
<keyword evidence="1" id="KW-0812">Transmembrane</keyword>
<comment type="caution">
    <text evidence="2">The sequence shown here is derived from an EMBL/GenBank/DDBJ whole genome shotgun (WGS) entry which is preliminary data.</text>
</comment>
<organism evidence="2 3">
    <name type="scientific">Desmonostoc muscorum LEGE 12446</name>
    <dbReference type="NCBI Taxonomy" id="1828758"/>
    <lineage>
        <taxon>Bacteria</taxon>
        <taxon>Bacillati</taxon>
        <taxon>Cyanobacteriota</taxon>
        <taxon>Cyanophyceae</taxon>
        <taxon>Nostocales</taxon>
        <taxon>Nostocaceae</taxon>
        <taxon>Desmonostoc</taxon>
    </lineage>
</organism>
<dbReference type="Gene3D" id="2.160.20.10">
    <property type="entry name" value="Single-stranded right-handed beta-helix, Pectin lyase-like"/>
    <property type="match status" value="2"/>
</dbReference>
<dbReference type="Proteomes" id="UP000622533">
    <property type="component" value="Unassembled WGS sequence"/>
</dbReference>
<accession>A0A8J7A4V1</accession>
<name>A0A8J7A4V1_DESMC</name>
<dbReference type="SUPFAM" id="SSF51126">
    <property type="entry name" value="Pectin lyase-like"/>
    <property type="match status" value="2"/>
</dbReference>
<sequence length="529" mass="59461">MKIQFSHFFSTLIYIFISVLTCLLVTTSAVQPASKTWYVSPSGNDKTLSLDIPLKTLAAACEKAKDGDKIVLSIGQYVETQPCFLKNNLLIQGSGKSNSTNVSDRTTIIGTTFGDIQSIDGLTLDNIRFEGNNTINVLMYSKYNDYPKNIQIKNSYITGYKRTVLWLENVTNFSVTDSIIKDTASEDNTQSLGSFTLKNSQNILFERNEFITTYLKGYGIKSVNSANNFVIRSNKFNMYPYSRYGILPYLWSNIENLNPNFNIEFWCHSSIFSISKIIIENNIFDNEISFPGCTKPDSQNYAIIFRNNTMVLKKGPNAKGIALELGANSIAIENNFFDMTQTVAASVFENWNTNDHLQYIRIIGNVIDGTQFKFLASSASMENLTIANNTFVKKPGKYGDWYAFITYKGSVANQWKNKSWRVVNNLLVVPQKIGESFAYTDARKNSSLPNYSSARNNLVVYTNSRDLTWLKPWQFYGKIIADPKPLQNSGDTVRQKYLPVWGSPAIDGGVNIGLPFGGKVPDIGAIERY</sequence>
<dbReference type="AlphaFoldDB" id="A0A8J7A4V1"/>
<proteinExistence type="predicted"/>
<reference evidence="2" key="1">
    <citation type="submission" date="2020-10" db="EMBL/GenBank/DDBJ databases">
        <authorList>
            <person name="Castelo-Branco R."/>
            <person name="Eusebio N."/>
            <person name="Adriana R."/>
            <person name="Vieira A."/>
            <person name="Brugerolle De Fraissinette N."/>
            <person name="Rezende De Castro R."/>
            <person name="Schneider M.P."/>
            <person name="Vasconcelos V."/>
            <person name="Leao P.N."/>
        </authorList>
    </citation>
    <scope>NUCLEOTIDE SEQUENCE</scope>
    <source>
        <strain evidence="2">LEGE 12446</strain>
    </source>
</reference>
<keyword evidence="1" id="KW-1133">Transmembrane helix</keyword>
<gene>
    <name evidence="2" type="ORF">IQ276_02240</name>
</gene>
<dbReference type="EMBL" id="JADEXS010000016">
    <property type="protein sequence ID" value="MBE9021322.1"/>
    <property type="molecule type" value="Genomic_DNA"/>
</dbReference>
<evidence type="ECO:0000313" key="3">
    <source>
        <dbReference type="Proteomes" id="UP000622533"/>
    </source>
</evidence>
<keyword evidence="1" id="KW-0472">Membrane</keyword>